<proteinExistence type="predicted"/>
<name>A0A1X6ZU06_9RHOB</name>
<gene>
    <name evidence="1" type="ORF">ROJ8625_03143</name>
</gene>
<evidence type="ECO:0000313" key="2">
    <source>
        <dbReference type="Proteomes" id="UP000193570"/>
    </source>
</evidence>
<dbReference type="Proteomes" id="UP000193570">
    <property type="component" value="Unassembled WGS sequence"/>
</dbReference>
<sequence length="106" mass="11370">MQQAIQIHADNDVGAVRYNPAESAFEALVTVPTDRGPVRVASSYEAPVSTSEWAAIAGLRREAIRSLDQPGTIRSYVAPEEDETAPAGVVAPIQRFFGQLFGNRAA</sequence>
<dbReference type="RefSeq" id="WP_085792794.1">
    <property type="nucleotide sequence ID" value="NZ_FWFK01000005.1"/>
</dbReference>
<accession>A0A1X6ZU06</accession>
<dbReference type="EMBL" id="FWFK01000005">
    <property type="protein sequence ID" value="SLN61595.1"/>
    <property type="molecule type" value="Genomic_DNA"/>
</dbReference>
<evidence type="ECO:0000313" key="1">
    <source>
        <dbReference type="EMBL" id="SLN61595.1"/>
    </source>
</evidence>
<protein>
    <submittedName>
        <fullName evidence="1">Uncharacterized protein</fullName>
    </submittedName>
</protein>
<dbReference type="OrthoDB" id="7862430at2"/>
<keyword evidence="2" id="KW-1185">Reference proteome</keyword>
<reference evidence="1 2" key="1">
    <citation type="submission" date="2017-03" db="EMBL/GenBank/DDBJ databases">
        <authorList>
            <person name="Afonso C.L."/>
            <person name="Miller P.J."/>
            <person name="Scott M.A."/>
            <person name="Spackman E."/>
            <person name="Goraichik I."/>
            <person name="Dimitrov K.M."/>
            <person name="Suarez D.L."/>
            <person name="Swayne D.E."/>
        </authorList>
    </citation>
    <scope>NUCLEOTIDE SEQUENCE [LARGE SCALE GENOMIC DNA]</scope>
    <source>
        <strain evidence="1 2">CECT 8625</strain>
    </source>
</reference>
<organism evidence="1 2">
    <name type="scientific">Roseivivax jejudonensis</name>
    <dbReference type="NCBI Taxonomy" id="1529041"/>
    <lineage>
        <taxon>Bacteria</taxon>
        <taxon>Pseudomonadati</taxon>
        <taxon>Pseudomonadota</taxon>
        <taxon>Alphaproteobacteria</taxon>
        <taxon>Rhodobacterales</taxon>
        <taxon>Roseobacteraceae</taxon>
        <taxon>Roseivivax</taxon>
    </lineage>
</organism>
<dbReference type="AlphaFoldDB" id="A0A1X6ZU06"/>